<dbReference type="GO" id="GO:0016020">
    <property type="term" value="C:membrane"/>
    <property type="evidence" value="ECO:0007669"/>
    <property type="project" value="InterPro"/>
</dbReference>
<evidence type="ECO:0000256" key="2">
    <source>
        <dbReference type="SAM" id="Phobius"/>
    </source>
</evidence>
<evidence type="ECO:0000313" key="4">
    <source>
        <dbReference type="EMBL" id="RSL15400.1"/>
    </source>
</evidence>
<dbReference type="PANTHER" id="PTHR34220:SF7">
    <property type="entry name" value="SENSOR HISTIDINE KINASE YPDA"/>
    <property type="match status" value="1"/>
</dbReference>
<dbReference type="InterPro" id="IPR010559">
    <property type="entry name" value="Sig_transdc_His_kin_internal"/>
</dbReference>
<dbReference type="InterPro" id="IPR003594">
    <property type="entry name" value="HATPase_dom"/>
</dbReference>
<evidence type="ECO:0000259" key="3">
    <source>
        <dbReference type="PROSITE" id="PS50109"/>
    </source>
</evidence>
<feature type="region of interest" description="Disordered" evidence="1">
    <location>
        <begin position="315"/>
        <end position="335"/>
    </location>
</feature>
<keyword evidence="4" id="KW-0418">Kinase</keyword>
<reference evidence="4 5" key="1">
    <citation type="submission" date="2018-12" db="EMBL/GenBank/DDBJ databases">
        <title>Sequencing of bacterial isolates from soil warming experiment in Harvard Forest, Massachusetts, USA.</title>
        <authorList>
            <person name="Deangelis K."/>
        </authorList>
    </citation>
    <scope>NUCLEOTIDE SEQUENCE [LARGE SCALE GENOMIC DNA]</scope>
    <source>
        <strain evidence="4 5">EB153</strain>
    </source>
</reference>
<gene>
    <name evidence="4" type="ORF">EDE15_0886</name>
</gene>
<organism evidence="4 5">
    <name type="scientific">Edaphobacter aggregans</name>
    <dbReference type="NCBI Taxonomy" id="570835"/>
    <lineage>
        <taxon>Bacteria</taxon>
        <taxon>Pseudomonadati</taxon>
        <taxon>Acidobacteriota</taxon>
        <taxon>Terriglobia</taxon>
        <taxon>Terriglobales</taxon>
        <taxon>Acidobacteriaceae</taxon>
        <taxon>Edaphobacter</taxon>
    </lineage>
</organism>
<keyword evidence="2" id="KW-1133">Transmembrane helix</keyword>
<keyword evidence="4" id="KW-0808">Transferase</keyword>
<dbReference type="SUPFAM" id="SSF55874">
    <property type="entry name" value="ATPase domain of HSP90 chaperone/DNA topoisomerase II/histidine kinase"/>
    <property type="match status" value="1"/>
</dbReference>
<keyword evidence="2" id="KW-0812">Transmembrane</keyword>
<name>A0A428MEU7_9BACT</name>
<feature type="transmembrane region" description="Helical" evidence="2">
    <location>
        <begin position="21"/>
        <end position="48"/>
    </location>
</feature>
<protein>
    <submittedName>
        <fullName evidence="4">Histidine kinase</fullName>
    </submittedName>
</protein>
<feature type="transmembrane region" description="Helical" evidence="2">
    <location>
        <begin position="92"/>
        <end position="113"/>
    </location>
</feature>
<dbReference type="PROSITE" id="PS50109">
    <property type="entry name" value="HIS_KIN"/>
    <property type="match status" value="1"/>
</dbReference>
<dbReference type="AlphaFoldDB" id="A0A428MEU7"/>
<dbReference type="Pfam" id="PF02518">
    <property type="entry name" value="HATPase_c"/>
    <property type="match status" value="1"/>
</dbReference>
<feature type="transmembrane region" description="Helical" evidence="2">
    <location>
        <begin position="60"/>
        <end position="80"/>
    </location>
</feature>
<comment type="caution">
    <text evidence="4">The sequence shown here is derived from an EMBL/GenBank/DDBJ whole genome shotgun (WGS) entry which is preliminary data.</text>
</comment>
<dbReference type="RefSeq" id="WP_185827003.1">
    <property type="nucleotide sequence ID" value="NZ_RSDW01000001.1"/>
</dbReference>
<dbReference type="InterPro" id="IPR005467">
    <property type="entry name" value="His_kinase_dom"/>
</dbReference>
<dbReference type="InterPro" id="IPR050640">
    <property type="entry name" value="Bact_2-comp_sensor_kinase"/>
</dbReference>
<dbReference type="Proteomes" id="UP000269669">
    <property type="component" value="Unassembled WGS sequence"/>
</dbReference>
<dbReference type="Pfam" id="PF06580">
    <property type="entry name" value="His_kinase"/>
    <property type="match status" value="1"/>
</dbReference>
<evidence type="ECO:0000256" key="1">
    <source>
        <dbReference type="SAM" id="MobiDB-lite"/>
    </source>
</evidence>
<feature type="transmembrane region" description="Helical" evidence="2">
    <location>
        <begin position="133"/>
        <end position="158"/>
    </location>
</feature>
<dbReference type="GO" id="GO:0000155">
    <property type="term" value="F:phosphorelay sensor kinase activity"/>
    <property type="evidence" value="ECO:0007669"/>
    <property type="project" value="InterPro"/>
</dbReference>
<feature type="domain" description="Histidine kinase" evidence="3">
    <location>
        <begin position="278"/>
        <end position="373"/>
    </location>
</feature>
<keyword evidence="2" id="KW-0472">Membrane</keyword>
<dbReference type="InterPro" id="IPR036890">
    <property type="entry name" value="HATPase_C_sf"/>
</dbReference>
<proteinExistence type="predicted"/>
<dbReference type="Gene3D" id="3.30.565.10">
    <property type="entry name" value="Histidine kinase-like ATPase, C-terminal domain"/>
    <property type="match status" value="1"/>
</dbReference>
<accession>A0A428MEU7</accession>
<sequence length="378" mass="42466">MKQRRETYTNGISSALELGSLHLRGTFVALAAAVIMSFLTATVCHGFVNSTHSAPMTPALLFGAAFWLWWGVVAIAMWWFAQRWPSLLTCTARSLSLHAVLACLLGLAHLALLQQMLNFAARHWPAWAPAMDYFNLMRFGFEFLLYGFVLGFSGLLHVQSQAQRDAMRSLELEKQLSQAQLKALQMQLEPHFLFNTLNAVTTLVELGRNQEASETLAHLNTILRTTLQRNTPEKVPFAQELQVVESYLAIQQVRFADRLRVQFHTTPEALDGLVPCFILQPIIENAIRHGISHRESDGLLETSVERIGDKLSLRVRDNGPGLNGSSKQSNGHGIGMRNTRERLSYFYPGAYDLVAVEPETGGYEVTIRIPYERQRSRA</sequence>
<dbReference type="PANTHER" id="PTHR34220">
    <property type="entry name" value="SENSOR HISTIDINE KINASE YPDA"/>
    <property type="match status" value="1"/>
</dbReference>
<dbReference type="EMBL" id="RSDW01000001">
    <property type="protein sequence ID" value="RSL15400.1"/>
    <property type="molecule type" value="Genomic_DNA"/>
</dbReference>
<evidence type="ECO:0000313" key="5">
    <source>
        <dbReference type="Proteomes" id="UP000269669"/>
    </source>
</evidence>
<keyword evidence="5" id="KW-1185">Reference proteome</keyword>